<dbReference type="SUPFAM" id="SSF53697">
    <property type="entry name" value="SIS domain"/>
    <property type="match status" value="1"/>
</dbReference>
<dbReference type="Proteomes" id="UP000490800">
    <property type="component" value="Unassembled WGS sequence"/>
</dbReference>
<name>A0A7X3FG42_9BACL</name>
<evidence type="ECO:0000313" key="3">
    <source>
        <dbReference type="Proteomes" id="UP000490800"/>
    </source>
</evidence>
<keyword evidence="3" id="KW-1185">Reference proteome</keyword>
<dbReference type="InterPro" id="IPR035461">
    <property type="entry name" value="GmhA/DiaA"/>
</dbReference>
<dbReference type="AlphaFoldDB" id="A0A7X3FG42"/>
<accession>A0A7X3FG42</accession>
<comment type="caution">
    <text evidence="2">The sequence shown here is derived from an EMBL/GenBank/DDBJ whole genome shotgun (WGS) entry which is preliminary data.</text>
</comment>
<dbReference type="PROSITE" id="PS51464">
    <property type="entry name" value="SIS"/>
    <property type="match status" value="1"/>
</dbReference>
<protein>
    <submittedName>
        <fullName evidence="2">SIS domain-containing protein</fullName>
    </submittedName>
</protein>
<organism evidence="2 3">
    <name type="scientific">Paenibacillus lutrae</name>
    <dbReference type="NCBI Taxonomy" id="2078573"/>
    <lineage>
        <taxon>Bacteria</taxon>
        <taxon>Bacillati</taxon>
        <taxon>Bacillota</taxon>
        <taxon>Bacilli</taxon>
        <taxon>Bacillales</taxon>
        <taxon>Paenibacillaceae</taxon>
        <taxon>Paenibacillus</taxon>
    </lineage>
</organism>
<dbReference type="OrthoDB" id="9781311at2"/>
<evidence type="ECO:0000259" key="1">
    <source>
        <dbReference type="PROSITE" id="PS51464"/>
    </source>
</evidence>
<dbReference type="InterPro" id="IPR046348">
    <property type="entry name" value="SIS_dom_sf"/>
</dbReference>
<dbReference type="Pfam" id="PF13580">
    <property type="entry name" value="SIS_2"/>
    <property type="match status" value="2"/>
</dbReference>
<gene>
    <name evidence="2" type="ORF">EDM21_04835</name>
</gene>
<sequence>MRNSVRSCMHTRLLSHEHLQGCETVLAEAFDLLTHCFESGGKLLICGNGGSASDAEHMVGELMKGFRLKRPLRESQWKRLGRRLPPLLGPKGFGRLQSALPALSLVSQTSLISAIMNDISAEAVYAQQVLGYGAEGDVLIGISTSGGAENVCCAMELGQAMGLRTIALTGAAQGRIRLFSDVVIASPSIITDEIQEDHVRLYHTLCMMLEEEFFGHEMETEG</sequence>
<evidence type="ECO:0000313" key="2">
    <source>
        <dbReference type="EMBL" id="MVO98848.1"/>
    </source>
</evidence>
<dbReference type="Gene3D" id="3.40.50.10490">
    <property type="entry name" value="Glucose-6-phosphate isomerase like protein, domain 1"/>
    <property type="match status" value="1"/>
</dbReference>
<dbReference type="CDD" id="cd05006">
    <property type="entry name" value="SIS_GmhA"/>
    <property type="match status" value="1"/>
</dbReference>
<dbReference type="GO" id="GO:0097367">
    <property type="term" value="F:carbohydrate derivative binding"/>
    <property type="evidence" value="ECO:0007669"/>
    <property type="project" value="InterPro"/>
</dbReference>
<dbReference type="EMBL" id="RHLK01000002">
    <property type="protein sequence ID" value="MVO98848.1"/>
    <property type="molecule type" value="Genomic_DNA"/>
</dbReference>
<feature type="domain" description="SIS" evidence="1">
    <location>
        <begin position="33"/>
        <end position="219"/>
    </location>
</feature>
<reference evidence="2 3" key="1">
    <citation type="journal article" date="2019" name="Microorganisms">
        <title>Paenibacillus lutrae sp. nov., A Chitinolytic Species Isolated from A River Otter in Castril Natural Park, Granada, Spain.</title>
        <authorList>
            <person name="Rodriguez M."/>
            <person name="Reina J.C."/>
            <person name="Bejar V."/>
            <person name="Llamas I."/>
        </authorList>
    </citation>
    <scope>NUCLEOTIDE SEQUENCE [LARGE SCALE GENOMIC DNA]</scope>
    <source>
        <strain evidence="2 3">N10</strain>
    </source>
</reference>
<dbReference type="InterPro" id="IPR050099">
    <property type="entry name" value="SIS_GmhA/DiaA_subfam"/>
</dbReference>
<dbReference type="InterPro" id="IPR001347">
    <property type="entry name" value="SIS_dom"/>
</dbReference>
<proteinExistence type="predicted"/>
<dbReference type="PANTHER" id="PTHR30390">
    <property type="entry name" value="SEDOHEPTULOSE 7-PHOSPHATE ISOMERASE / DNAA INITIATOR-ASSOCIATING FACTOR FOR REPLICATION INITIATION"/>
    <property type="match status" value="1"/>
</dbReference>
<dbReference type="GO" id="GO:1901135">
    <property type="term" value="P:carbohydrate derivative metabolic process"/>
    <property type="evidence" value="ECO:0007669"/>
    <property type="project" value="InterPro"/>
</dbReference>